<comment type="caution">
    <text evidence="2">The sequence shown here is derived from an EMBL/GenBank/DDBJ whole genome shotgun (WGS) entry which is preliminary data.</text>
</comment>
<dbReference type="SUPFAM" id="SSF55486">
    <property type="entry name" value="Metalloproteases ('zincins'), catalytic domain"/>
    <property type="match status" value="1"/>
</dbReference>
<organism evidence="2 3">
    <name type="scientific">Bythopirellula polymerisocia</name>
    <dbReference type="NCBI Taxonomy" id="2528003"/>
    <lineage>
        <taxon>Bacteria</taxon>
        <taxon>Pseudomonadati</taxon>
        <taxon>Planctomycetota</taxon>
        <taxon>Planctomycetia</taxon>
        <taxon>Pirellulales</taxon>
        <taxon>Lacipirellulaceae</taxon>
        <taxon>Bythopirellula</taxon>
    </lineage>
</organism>
<evidence type="ECO:0008006" key="4">
    <source>
        <dbReference type="Google" id="ProtNLM"/>
    </source>
</evidence>
<dbReference type="InterPro" id="IPR024079">
    <property type="entry name" value="MetalloPept_cat_dom_sf"/>
</dbReference>
<accession>A0A5C6CPL4</accession>
<dbReference type="OrthoDB" id="289794at2"/>
<evidence type="ECO:0000313" key="3">
    <source>
        <dbReference type="Proteomes" id="UP000318437"/>
    </source>
</evidence>
<dbReference type="Pfam" id="PF17963">
    <property type="entry name" value="Big_9"/>
    <property type="match status" value="1"/>
</dbReference>
<dbReference type="Proteomes" id="UP000318437">
    <property type="component" value="Unassembled WGS sequence"/>
</dbReference>
<gene>
    <name evidence="2" type="ORF">Pla144_35750</name>
</gene>
<dbReference type="InterPro" id="IPR036439">
    <property type="entry name" value="Dockerin_dom_sf"/>
</dbReference>
<dbReference type="AlphaFoldDB" id="A0A5C6CPL4"/>
<feature type="region of interest" description="Disordered" evidence="1">
    <location>
        <begin position="215"/>
        <end position="234"/>
    </location>
</feature>
<protein>
    <recommendedName>
        <fullName evidence="4">Matrixin</fullName>
    </recommendedName>
</protein>
<evidence type="ECO:0000313" key="2">
    <source>
        <dbReference type="EMBL" id="TWU24689.1"/>
    </source>
</evidence>
<reference evidence="2 3" key="1">
    <citation type="submission" date="2019-02" db="EMBL/GenBank/DDBJ databases">
        <title>Deep-cultivation of Planctomycetes and their phenomic and genomic characterization uncovers novel biology.</title>
        <authorList>
            <person name="Wiegand S."/>
            <person name="Jogler M."/>
            <person name="Boedeker C."/>
            <person name="Pinto D."/>
            <person name="Vollmers J."/>
            <person name="Rivas-Marin E."/>
            <person name="Kohn T."/>
            <person name="Peeters S.H."/>
            <person name="Heuer A."/>
            <person name="Rast P."/>
            <person name="Oberbeckmann S."/>
            <person name="Bunk B."/>
            <person name="Jeske O."/>
            <person name="Meyerdierks A."/>
            <person name="Storesund J.E."/>
            <person name="Kallscheuer N."/>
            <person name="Luecker S."/>
            <person name="Lage O.M."/>
            <person name="Pohl T."/>
            <person name="Merkel B.J."/>
            <person name="Hornburger P."/>
            <person name="Mueller R.-W."/>
            <person name="Bruemmer F."/>
            <person name="Labrenz M."/>
            <person name="Spormann A.M."/>
            <person name="Op Den Camp H."/>
            <person name="Overmann J."/>
            <person name="Amann R."/>
            <person name="Jetten M.S.M."/>
            <person name="Mascher T."/>
            <person name="Medema M.H."/>
            <person name="Devos D.P."/>
            <person name="Kaster A.-K."/>
            <person name="Ovreas L."/>
            <person name="Rohde M."/>
            <person name="Galperin M.Y."/>
            <person name="Jogler C."/>
        </authorList>
    </citation>
    <scope>NUCLEOTIDE SEQUENCE [LARGE SCALE GENOMIC DNA]</scope>
    <source>
        <strain evidence="2 3">Pla144</strain>
    </source>
</reference>
<dbReference type="InterPro" id="IPR018247">
    <property type="entry name" value="EF_Hand_1_Ca_BS"/>
</dbReference>
<dbReference type="Gene3D" id="1.10.1330.10">
    <property type="entry name" value="Dockerin domain"/>
    <property type="match status" value="1"/>
</dbReference>
<dbReference type="RefSeq" id="WP_146451912.1">
    <property type="nucleotide sequence ID" value="NZ_SJPS01000005.1"/>
</dbReference>
<sequence length="1080" mass="115505">MRRRIQHLDSKRRHAVQLSFETLEPRAMLDAAGFLTGVDVHLTLSFAADGTQIAGQSNALAAKFDSIAPEAEWKEVILRAFQDWAVNTNADIGVVTDGGQSFGSGGASQGDSRFGDIRIGAIAMAPNTGGVSVPTDGRVSGTWFADVIFNTAFDYQSLDDIYAIALHEAGNVFGLDDNNDPNSPLHTSIPPEVHFPTANDIANLQALHGIRAPDLNEVPDSGGGGNQTDNDSFANATQLDTNETASLINGSAPSIVYGDITSQTDLDFFVIDTPGNYTGPTTFQLRSQGISLLAPHLTIYDNNHQLLGEAMATQRTGDLVSVHLPTLGSTDKIFIKVSSDNTDVYGVGGYSLVVTFDSRNEIDQATIDAIAGGAFRFLNSEDLSKFFDADDQELFNDDMHTNDSSSEATELETSPGYVQHTRYDVVGSIADPFDSDFYTIKAPVVADPLLNVMTILIRSIDAGGLIPAISLLDEDDLAVPFEVLSNGGGDLIVQVADVTPRNDYRIEVKAATPGALFDKGNYELTVFFGSQTTVLNTLASAAIGNGVAQRTHTLYVGKPQLFHFLLQADLAATTSPTALLATIVDDQGTPVYQFATRPGETHSREAVLLEPGSYTVAVSVYTLDGSTPPEINYKVKGLAISDPFVGDPNDPTANPFACPEMPGFFCYPGDVISPDPFLWDDFISTLSGDPPPLGSGPLTTLLFGDWWTWVWNEFGSNGPAFAQDDTYHTPTEGTLSASGTFQSNQLSALTVGSVQGILGNDIDPEGGQFIALLVSDVSHGTLQLDVDGGFTYTPNPGYVGMDTFTYKTFDFIDESAPGTARIVVGISADFDADGAVSGRDFLTWQRGFGKAPDAQLTDGDADFDGGVGFSDLAVWKAQYPDSLTPTPSNGDADGDGDVDGRDFLAWQRGYGIANGAQAADGDSNADGTVDAEDLSLWQTNYGGTSGAELSSALTVENTPSVALVSKNQLATLTVQSGQIPVTPLLSTDQLQTLFPLRSAKTLQKPLEQWHTSQPALLTYIPHPNSLDRIFSEYASQRNFSTRSPGKHAHNSYNMAEVSSLDLVDHVFSLWMQDQRKELFP</sequence>
<dbReference type="PROSITE" id="PS00018">
    <property type="entry name" value="EF_HAND_1"/>
    <property type="match status" value="3"/>
</dbReference>
<proteinExistence type="predicted"/>
<dbReference type="Gene3D" id="2.60.120.380">
    <property type="match status" value="1"/>
</dbReference>
<evidence type="ECO:0000256" key="1">
    <source>
        <dbReference type="SAM" id="MobiDB-lite"/>
    </source>
</evidence>
<dbReference type="GO" id="GO:0000272">
    <property type="term" value="P:polysaccharide catabolic process"/>
    <property type="evidence" value="ECO:0007669"/>
    <property type="project" value="InterPro"/>
</dbReference>
<dbReference type="EMBL" id="SJPS01000005">
    <property type="protein sequence ID" value="TWU24689.1"/>
    <property type="molecule type" value="Genomic_DNA"/>
</dbReference>
<keyword evidence="3" id="KW-1185">Reference proteome</keyword>
<name>A0A5C6CPL4_9BACT</name>
<dbReference type="Gene3D" id="3.40.390.10">
    <property type="entry name" value="Collagenase (Catalytic Domain)"/>
    <property type="match status" value="1"/>
</dbReference>
<dbReference type="GO" id="GO:0008237">
    <property type="term" value="F:metallopeptidase activity"/>
    <property type="evidence" value="ECO:0007669"/>
    <property type="project" value="InterPro"/>
</dbReference>
<dbReference type="Gene3D" id="2.60.40.3440">
    <property type="match status" value="1"/>
</dbReference>